<dbReference type="PANTHER" id="PTHR12358">
    <property type="entry name" value="SPHINGOSINE KINASE"/>
    <property type="match status" value="1"/>
</dbReference>
<dbReference type="InterPro" id="IPR001206">
    <property type="entry name" value="Diacylglycerol_kinase_cat_dom"/>
</dbReference>
<name>N6XAW4_9ACTO</name>
<dbReference type="GO" id="GO:0016301">
    <property type="term" value="F:kinase activity"/>
    <property type="evidence" value="ECO:0007669"/>
    <property type="project" value="InterPro"/>
</dbReference>
<proteinExistence type="inferred from homology"/>
<reference evidence="5 6" key="1">
    <citation type="submission" date="2013-03" db="EMBL/GenBank/DDBJ databases">
        <title>Reference genome for the Human Microbiome Project.</title>
        <authorList>
            <person name="Aqrawi P."/>
            <person name="Ayvaz T."/>
            <person name="Bess C."/>
            <person name="Blankenburg K."/>
            <person name="Coyle M."/>
            <person name="Deng J."/>
            <person name="Forbes L."/>
            <person name="Fowler G."/>
            <person name="Francisco L."/>
            <person name="Fu Q."/>
            <person name="Gibbs R."/>
            <person name="Gross S."/>
            <person name="Gubbala S."/>
            <person name="Hale W."/>
            <person name="Hemphill L."/>
            <person name="Highlander S."/>
            <person name="Hirani K."/>
            <person name="Jackson L."/>
            <person name="Jakkamsetti A."/>
            <person name="Javaid M."/>
            <person name="Jayaseelan J.C."/>
            <person name="Jiang H."/>
            <person name="Joshi V."/>
            <person name="Korchina V."/>
            <person name="Kovar C."/>
            <person name="Lara F."/>
            <person name="Lee S."/>
            <person name="Liu Y."/>
            <person name="Mata R."/>
            <person name="Mathew T."/>
            <person name="Munidasa M."/>
            <person name="Muzny D."/>
            <person name="Nazareth L."/>
            <person name="Ngo R."/>
            <person name="Nguyen L."/>
            <person name="Nguyen N."/>
            <person name="Okwuonu G."/>
            <person name="Ongeri F."/>
            <person name="Palculict T."/>
            <person name="Patil S."/>
            <person name="Petrosino J."/>
            <person name="Pham C."/>
            <person name="Pham P."/>
            <person name="Pu L.-L."/>
            <person name="Qin X."/>
            <person name="Qu J."/>
            <person name="Reid J."/>
            <person name="Ross M."/>
            <person name="Ruth R."/>
            <person name="Saada N."/>
            <person name="San Lucas F."/>
            <person name="Santibanez J."/>
            <person name="Shang Y."/>
            <person name="Simmons D."/>
            <person name="Song X.-Z."/>
            <person name="Tang L.-Y."/>
            <person name="Thornton R."/>
            <person name="Warren J."/>
            <person name="Weissenberger G."/>
            <person name="Wilczek-Boney K."/>
            <person name="Worley K."/>
            <person name="Youmans B."/>
            <person name="Zhang J."/>
            <person name="Zhang L."/>
            <person name="Zhao Z."/>
            <person name="Zhou C."/>
            <person name="Zhu D."/>
            <person name="Zhu Y."/>
        </authorList>
    </citation>
    <scope>NUCLEOTIDE SEQUENCE [LARGE SCALE GENOMIC DNA]</scope>
    <source>
        <strain evidence="5 6">F0333</strain>
    </source>
</reference>
<dbReference type="SUPFAM" id="SSF111331">
    <property type="entry name" value="NAD kinase/diacylglycerol kinase-like"/>
    <property type="match status" value="1"/>
</dbReference>
<keyword evidence="3" id="KW-0812">Transmembrane</keyword>
<dbReference type="PATRIC" id="fig|888050.3.peg.806"/>
<dbReference type="PROSITE" id="PS50146">
    <property type="entry name" value="DAGK"/>
    <property type="match status" value="1"/>
</dbReference>
<evidence type="ECO:0000259" key="4">
    <source>
        <dbReference type="PROSITE" id="PS50146"/>
    </source>
</evidence>
<dbReference type="RefSeq" id="WP_005962620.1">
    <property type="nucleotide sequence ID" value="NZ_CP040505.1"/>
</dbReference>
<dbReference type="EMBL" id="AQHZ01000015">
    <property type="protein sequence ID" value="ENO18283.1"/>
    <property type="molecule type" value="Genomic_DNA"/>
</dbReference>
<dbReference type="Pfam" id="PF00781">
    <property type="entry name" value="DAGK_cat"/>
    <property type="match status" value="1"/>
</dbReference>
<dbReference type="Gene3D" id="3.40.50.10330">
    <property type="entry name" value="Probable inorganic polyphosphate/atp-NAD kinase, domain 1"/>
    <property type="match status" value="1"/>
</dbReference>
<dbReference type="PANTHER" id="PTHR12358:SF54">
    <property type="entry name" value="SPHINGOSINE KINASE RELATED PROTEIN"/>
    <property type="match status" value="1"/>
</dbReference>
<dbReference type="InterPro" id="IPR050187">
    <property type="entry name" value="Lipid_Phosphate_FormReg"/>
</dbReference>
<evidence type="ECO:0000256" key="3">
    <source>
        <dbReference type="SAM" id="Phobius"/>
    </source>
</evidence>
<dbReference type="eggNOG" id="COG1597">
    <property type="taxonomic scope" value="Bacteria"/>
</dbReference>
<evidence type="ECO:0000256" key="2">
    <source>
        <dbReference type="ARBA" id="ARBA00005983"/>
    </source>
</evidence>
<keyword evidence="3" id="KW-1133">Transmembrane helix</keyword>
<evidence type="ECO:0000313" key="6">
    <source>
        <dbReference type="Proteomes" id="UP000013015"/>
    </source>
</evidence>
<dbReference type="Proteomes" id="UP000013015">
    <property type="component" value="Unassembled WGS sequence"/>
</dbReference>
<dbReference type="InterPro" id="IPR017438">
    <property type="entry name" value="ATP-NAD_kinase_N"/>
</dbReference>
<gene>
    <name evidence="5" type="ORF">HMPREF9004_0852</name>
</gene>
<keyword evidence="6" id="KW-1185">Reference proteome</keyword>
<dbReference type="InterPro" id="IPR016064">
    <property type="entry name" value="NAD/diacylglycerol_kinase_sf"/>
</dbReference>
<dbReference type="AlphaFoldDB" id="N6XAW4"/>
<comment type="caution">
    <text evidence="5">The sequence shown here is derived from an EMBL/GenBank/DDBJ whole genome shotgun (WGS) entry which is preliminary data.</text>
</comment>
<dbReference type="STRING" id="888050.HMPREF9004_0852"/>
<dbReference type="HOGENOM" id="CLU_045532_2_2_11"/>
<comment type="cofactor">
    <cofactor evidence="1">
        <name>Mg(2+)</name>
        <dbReference type="ChEBI" id="CHEBI:18420"/>
    </cofactor>
</comment>
<evidence type="ECO:0000313" key="5">
    <source>
        <dbReference type="EMBL" id="ENO18283.1"/>
    </source>
</evidence>
<dbReference type="Gene3D" id="2.60.200.40">
    <property type="match status" value="1"/>
</dbReference>
<feature type="domain" description="DAGKc" evidence="4">
    <location>
        <begin position="52"/>
        <end position="182"/>
    </location>
</feature>
<comment type="similarity">
    <text evidence="2">Belongs to the diacylglycerol/lipid kinase family.</text>
</comment>
<organism evidence="5 6">
    <name type="scientific">Schaalia cardiffensis F0333</name>
    <dbReference type="NCBI Taxonomy" id="888050"/>
    <lineage>
        <taxon>Bacteria</taxon>
        <taxon>Bacillati</taxon>
        <taxon>Actinomycetota</taxon>
        <taxon>Actinomycetes</taxon>
        <taxon>Actinomycetales</taxon>
        <taxon>Actinomycetaceae</taxon>
        <taxon>Schaalia</taxon>
    </lineage>
</organism>
<feature type="transmembrane region" description="Helical" evidence="3">
    <location>
        <begin position="249"/>
        <end position="269"/>
    </location>
</feature>
<keyword evidence="3" id="KW-0472">Membrane</keyword>
<accession>N6XAW4</accession>
<sequence>MTLETWILVAFLLVILIALAWMIRLLLAQYARRRVRREAMLTPAPAMDPECGCTRPWVIVNPSKHADLNAFKAQVEKTAAEMGVSQIQWCETSVEDPGTGQALRAVALGASLVIAAGGDGTVRAVAAGLAGMGVRMGVIPVGTGNLLARNLELPIDDVPAAVRVALGNEHRLVDCGWLRVDGVEEPSSLPAEGMLVRAARTCLRVDEGIELPEPESLPSTNEYSFVVISGLGFDGETMAKTDSELKKRIGWVAYVIAALGAMTTARTGMRVILRRPRPSDDPVGDAPAAPSSSGAVAASAILEGEELSDAPEQEMAWIESKSLMFANCGDLPYVTLAPGARLDDGLLDVIAVDTQAGLLGWADLSWKILFQRLGLKTFNLANSTGQIHFRQAEGVSVRAHTPQTVQVDGDPVGTATTVHVRIDQGVLDVSVPKVL</sequence>
<evidence type="ECO:0000256" key="1">
    <source>
        <dbReference type="ARBA" id="ARBA00001946"/>
    </source>
</evidence>
<feature type="transmembrane region" description="Helical" evidence="3">
    <location>
        <begin position="6"/>
        <end position="27"/>
    </location>
</feature>
<protein>
    <recommendedName>
        <fullName evidence="4">DAGKc domain-containing protein</fullName>
    </recommendedName>
</protein>